<feature type="region of interest" description="Disordered" evidence="1">
    <location>
        <begin position="129"/>
        <end position="153"/>
    </location>
</feature>
<protein>
    <submittedName>
        <fullName evidence="3">Flavodoxin-like protein</fullName>
    </submittedName>
</protein>
<feature type="domain" description="Flavodoxin-like" evidence="2">
    <location>
        <begin position="3"/>
        <end position="167"/>
    </location>
</feature>
<dbReference type="GO" id="GO:0010181">
    <property type="term" value="F:FMN binding"/>
    <property type="evidence" value="ECO:0007669"/>
    <property type="project" value="InterPro"/>
</dbReference>
<dbReference type="Pfam" id="PF12641">
    <property type="entry name" value="Flavodoxin_3"/>
    <property type="match status" value="1"/>
</dbReference>
<evidence type="ECO:0000313" key="4">
    <source>
        <dbReference type="Proteomes" id="UP000245793"/>
    </source>
</evidence>
<keyword evidence="4" id="KW-1185">Reference proteome</keyword>
<dbReference type="PANTHER" id="PTHR38030">
    <property type="entry name" value="PROTOPORPHYRINOGEN IX DEHYDROGENASE [MENAQUINONE]"/>
    <property type="match status" value="1"/>
</dbReference>
<dbReference type="GO" id="GO:0009055">
    <property type="term" value="F:electron transfer activity"/>
    <property type="evidence" value="ECO:0007669"/>
    <property type="project" value="InterPro"/>
</dbReference>
<dbReference type="PROSITE" id="PS50902">
    <property type="entry name" value="FLAVODOXIN_LIKE"/>
    <property type="match status" value="1"/>
</dbReference>
<dbReference type="AlphaFoldDB" id="A0A2U1E7L8"/>
<dbReference type="InterPro" id="IPR001226">
    <property type="entry name" value="Flavodoxin_CS"/>
</dbReference>
<name>A0A2U1E7L8_9FIRM</name>
<dbReference type="InterPro" id="IPR008254">
    <property type="entry name" value="Flavodoxin/NO_synth"/>
</dbReference>
<evidence type="ECO:0000256" key="1">
    <source>
        <dbReference type="SAM" id="MobiDB-lite"/>
    </source>
</evidence>
<dbReference type="PANTHER" id="PTHR38030:SF2">
    <property type="entry name" value="PROTOPORPHYRINOGEN IX DEHYDROGENASE [QUINONE]"/>
    <property type="match status" value="1"/>
</dbReference>
<gene>
    <name evidence="3" type="ORF">C7381_101225</name>
</gene>
<dbReference type="SUPFAM" id="SSF52218">
    <property type="entry name" value="Flavoproteins"/>
    <property type="match status" value="1"/>
</dbReference>
<dbReference type="GO" id="GO:0006783">
    <property type="term" value="P:heme biosynthetic process"/>
    <property type="evidence" value="ECO:0007669"/>
    <property type="project" value="TreeGrafter"/>
</dbReference>
<reference evidence="3 4" key="1">
    <citation type="submission" date="2018-04" db="EMBL/GenBank/DDBJ databases">
        <title>Genomic Encyclopedia of Type Strains, Phase IV (KMG-IV): sequencing the most valuable type-strain genomes for metagenomic binning, comparative biology and taxonomic classification.</title>
        <authorList>
            <person name="Goeker M."/>
        </authorList>
    </citation>
    <scope>NUCLEOTIDE SEQUENCE [LARGE SCALE GENOMIC DNA]</scope>
    <source>
        <strain evidence="3 4">DSM 20705</strain>
    </source>
</reference>
<dbReference type="InterPro" id="IPR029039">
    <property type="entry name" value="Flavoprotein-like_sf"/>
</dbReference>
<dbReference type="RefSeq" id="WP_133240913.1">
    <property type="nucleotide sequence ID" value="NZ_QEKV01000001.1"/>
</dbReference>
<accession>A0A2U1E7L8</accession>
<dbReference type="GO" id="GO:0016651">
    <property type="term" value="F:oxidoreductase activity, acting on NAD(P)H"/>
    <property type="evidence" value="ECO:0007669"/>
    <property type="project" value="UniProtKB-ARBA"/>
</dbReference>
<dbReference type="InterPro" id="IPR052200">
    <property type="entry name" value="Protoporphyrinogen_IX_DH"/>
</dbReference>
<dbReference type="EMBL" id="QEKV01000001">
    <property type="protein sequence ID" value="PVY95699.1"/>
    <property type="molecule type" value="Genomic_DNA"/>
</dbReference>
<proteinExistence type="predicted"/>
<sequence length="174" mass="19948">MKVLVLYNSETGNTKKVAEAIYEEFKGEAKLMETKSIKDISEIDGYEYIFIGFFVDKGYPDEPTMELLPKLKEKKLGLFSTLGAYPYSMQAFRVFARAEEVLDKSNRIEGCYICQGRVSDESLKRIAALPPDDPKRSKKSTLRREIGMSHPDSEDLENARKIFRNIVDRDLKGF</sequence>
<dbReference type="Gene3D" id="3.40.50.360">
    <property type="match status" value="1"/>
</dbReference>
<evidence type="ECO:0000313" key="3">
    <source>
        <dbReference type="EMBL" id="PVY95699.1"/>
    </source>
</evidence>
<evidence type="ECO:0000259" key="2">
    <source>
        <dbReference type="PROSITE" id="PS50902"/>
    </source>
</evidence>
<dbReference type="GO" id="GO:0070819">
    <property type="term" value="F:menaquinone-dependent protoporphyrinogen oxidase activity"/>
    <property type="evidence" value="ECO:0007669"/>
    <property type="project" value="TreeGrafter"/>
</dbReference>
<dbReference type="Proteomes" id="UP000245793">
    <property type="component" value="Unassembled WGS sequence"/>
</dbReference>
<dbReference type="PROSITE" id="PS00201">
    <property type="entry name" value="FLAVODOXIN"/>
    <property type="match status" value="1"/>
</dbReference>
<feature type="compositionally biased region" description="Basic and acidic residues" evidence="1">
    <location>
        <begin position="142"/>
        <end position="153"/>
    </location>
</feature>
<comment type="caution">
    <text evidence="3">The sequence shown here is derived from an EMBL/GenBank/DDBJ whole genome shotgun (WGS) entry which is preliminary data.</text>
</comment>
<organism evidence="3 4">
    <name type="scientific">Ezakiella coagulans</name>
    <dbReference type="NCBI Taxonomy" id="46507"/>
    <lineage>
        <taxon>Bacteria</taxon>
        <taxon>Bacillati</taxon>
        <taxon>Bacillota</taxon>
        <taxon>Tissierellia</taxon>
        <taxon>Ezakiella</taxon>
    </lineage>
</organism>